<evidence type="ECO:0000313" key="14">
    <source>
        <dbReference type="Proteomes" id="UP000823928"/>
    </source>
</evidence>
<comment type="subunit">
    <text evidence="4">Homotrimer.</text>
</comment>
<evidence type="ECO:0000256" key="3">
    <source>
        <dbReference type="ARBA" id="ARBA00004887"/>
    </source>
</evidence>
<dbReference type="EMBL" id="DVIU01000263">
    <property type="protein sequence ID" value="HIS37484.1"/>
    <property type="molecule type" value="Genomic_DNA"/>
</dbReference>
<accession>A0A9D1F1H3</accession>
<sequence length="213" mass="23402">MFTGIVEEIGIVRGFTKKSHGADIVVKCQKVLKDTVIGDSISINGCCQTVVALDDCTFTANVSDETMKISTLGNFQSGDLVNLERALTPISRMGGHIVQGHVDCTGKFLRFEKLSDFYNLTFEIPHAESKYVVYKGSIAINGVSLTVAEINGNIFKTAIIPHTYETTTLHTLKSGDNVNIETDILGKYIEKFLSVNNNGNRLNEDFLKENGFL</sequence>
<dbReference type="NCBIfam" id="NF006767">
    <property type="entry name" value="PRK09289.1"/>
    <property type="match status" value="1"/>
</dbReference>
<evidence type="ECO:0000256" key="1">
    <source>
        <dbReference type="ARBA" id="ARBA00000968"/>
    </source>
</evidence>
<evidence type="ECO:0000256" key="4">
    <source>
        <dbReference type="ARBA" id="ARBA00011233"/>
    </source>
</evidence>
<dbReference type="InterPro" id="IPR023366">
    <property type="entry name" value="ATP_synth_asu-like_sf"/>
</dbReference>
<evidence type="ECO:0000256" key="11">
    <source>
        <dbReference type="PROSITE-ProRule" id="PRU00524"/>
    </source>
</evidence>
<organism evidence="13 14">
    <name type="scientific">Candidatus Scatousia excrementigallinarum</name>
    <dbReference type="NCBI Taxonomy" id="2840935"/>
    <lineage>
        <taxon>Bacteria</taxon>
        <taxon>Candidatus Scatousia</taxon>
    </lineage>
</organism>
<evidence type="ECO:0000256" key="10">
    <source>
        <dbReference type="NCBIfam" id="TIGR00187"/>
    </source>
</evidence>
<dbReference type="GO" id="GO:0009231">
    <property type="term" value="P:riboflavin biosynthetic process"/>
    <property type="evidence" value="ECO:0007669"/>
    <property type="project" value="UniProtKB-KW"/>
</dbReference>
<evidence type="ECO:0000256" key="5">
    <source>
        <dbReference type="ARBA" id="ARBA00012827"/>
    </source>
</evidence>
<reference evidence="13" key="1">
    <citation type="submission" date="2020-10" db="EMBL/GenBank/DDBJ databases">
        <authorList>
            <person name="Gilroy R."/>
        </authorList>
    </citation>
    <scope>NUCLEOTIDE SEQUENCE</scope>
    <source>
        <strain evidence="13">6276</strain>
    </source>
</reference>
<evidence type="ECO:0000256" key="6">
    <source>
        <dbReference type="ARBA" id="ARBA00013950"/>
    </source>
</evidence>
<evidence type="ECO:0000256" key="7">
    <source>
        <dbReference type="ARBA" id="ARBA00022619"/>
    </source>
</evidence>
<feature type="repeat" description="Lumazine-binding" evidence="11">
    <location>
        <begin position="97"/>
        <end position="193"/>
    </location>
</feature>
<dbReference type="FunFam" id="2.40.30.20:FF:000003">
    <property type="entry name" value="Riboflavin synthase, alpha subunit"/>
    <property type="match status" value="1"/>
</dbReference>
<dbReference type="Gene3D" id="2.40.30.20">
    <property type="match status" value="2"/>
</dbReference>
<dbReference type="PIRSF" id="PIRSF000498">
    <property type="entry name" value="Riboflavin_syn_A"/>
    <property type="match status" value="1"/>
</dbReference>
<comment type="pathway">
    <text evidence="3">Cofactor biosynthesis; riboflavin biosynthesis; riboflavin from 2-hydroxy-3-oxobutyl phosphate and 5-amino-6-(D-ribitylamino)uracil: step 2/2.</text>
</comment>
<evidence type="ECO:0000313" key="13">
    <source>
        <dbReference type="EMBL" id="HIS37484.1"/>
    </source>
</evidence>
<dbReference type="Pfam" id="PF00677">
    <property type="entry name" value="Lum_binding"/>
    <property type="match status" value="2"/>
</dbReference>
<feature type="repeat" description="Lumazine-binding" evidence="11">
    <location>
        <begin position="1"/>
        <end position="96"/>
    </location>
</feature>
<dbReference type="PANTHER" id="PTHR21098:SF12">
    <property type="entry name" value="RIBOFLAVIN SYNTHASE"/>
    <property type="match status" value="1"/>
</dbReference>
<evidence type="ECO:0000259" key="12">
    <source>
        <dbReference type="PROSITE" id="PS51177"/>
    </source>
</evidence>
<name>A0A9D1F1H3_9BACT</name>
<proteinExistence type="predicted"/>
<dbReference type="InterPro" id="IPR026017">
    <property type="entry name" value="Lumazine-bd_dom"/>
</dbReference>
<dbReference type="PROSITE" id="PS51177">
    <property type="entry name" value="LUMAZINE_BIND"/>
    <property type="match status" value="2"/>
</dbReference>
<dbReference type="CDD" id="cd00402">
    <property type="entry name" value="Riboflavin_synthase_like"/>
    <property type="match status" value="1"/>
</dbReference>
<dbReference type="InterPro" id="IPR001783">
    <property type="entry name" value="Lumazine-bd"/>
</dbReference>
<dbReference type="InterPro" id="IPR017938">
    <property type="entry name" value="Riboflavin_synthase-like_b-brl"/>
</dbReference>
<dbReference type="AlphaFoldDB" id="A0A9D1F1H3"/>
<dbReference type="Proteomes" id="UP000823928">
    <property type="component" value="Unassembled WGS sequence"/>
</dbReference>
<dbReference type="PANTHER" id="PTHR21098">
    <property type="entry name" value="RIBOFLAVIN SYNTHASE ALPHA CHAIN"/>
    <property type="match status" value="1"/>
</dbReference>
<feature type="domain" description="Lumazine-binding" evidence="12">
    <location>
        <begin position="1"/>
        <end position="96"/>
    </location>
</feature>
<comment type="caution">
    <text evidence="13">The sequence shown here is derived from an EMBL/GenBank/DDBJ whole genome shotgun (WGS) entry which is preliminary data.</text>
</comment>
<gene>
    <name evidence="13" type="ORF">IAC10_12840</name>
</gene>
<evidence type="ECO:0000256" key="8">
    <source>
        <dbReference type="ARBA" id="ARBA00022679"/>
    </source>
</evidence>
<reference evidence="13" key="2">
    <citation type="journal article" date="2021" name="PeerJ">
        <title>Extensive microbial diversity within the chicken gut microbiome revealed by metagenomics and culture.</title>
        <authorList>
            <person name="Gilroy R."/>
            <person name="Ravi A."/>
            <person name="Getino M."/>
            <person name="Pursley I."/>
            <person name="Horton D.L."/>
            <person name="Alikhan N.F."/>
            <person name="Baker D."/>
            <person name="Gharbi K."/>
            <person name="Hall N."/>
            <person name="Watson M."/>
            <person name="Adriaenssens E.M."/>
            <person name="Foster-Nyarko E."/>
            <person name="Jarju S."/>
            <person name="Secka A."/>
            <person name="Antonio M."/>
            <person name="Oren A."/>
            <person name="Chaudhuri R.R."/>
            <person name="La Ragione R."/>
            <person name="Hildebrand F."/>
            <person name="Pallen M.J."/>
        </authorList>
    </citation>
    <scope>NUCLEOTIDE SEQUENCE</scope>
    <source>
        <strain evidence="13">6276</strain>
    </source>
</reference>
<keyword evidence="9" id="KW-0677">Repeat</keyword>
<keyword evidence="7" id="KW-0686">Riboflavin biosynthesis</keyword>
<dbReference type="EC" id="2.5.1.9" evidence="5 10"/>
<comment type="function">
    <text evidence="2">Catalyzes the dismutation of two molecules of 6,7-dimethyl-8-ribityllumazine, resulting in the formation of riboflavin and 5-amino-6-(D-ribitylamino)uracil.</text>
</comment>
<protein>
    <recommendedName>
        <fullName evidence="6 10">Riboflavin synthase</fullName>
        <ecNumber evidence="5 10">2.5.1.9</ecNumber>
    </recommendedName>
</protein>
<evidence type="ECO:0000256" key="9">
    <source>
        <dbReference type="ARBA" id="ARBA00022737"/>
    </source>
</evidence>
<evidence type="ECO:0000256" key="2">
    <source>
        <dbReference type="ARBA" id="ARBA00002803"/>
    </source>
</evidence>
<dbReference type="SUPFAM" id="SSF63380">
    <property type="entry name" value="Riboflavin synthase domain-like"/>
    <property type="match status" value="2"/>
</dbReference>
<keyword evidence="8 13" id="KW-0808">Transferase</keyword>
<feature type="domain" description="Lumazine-binding" evidence="12">
    <location>
        <begin position="97"/>
        <end position="193"/>
    </location>
</feature>
<comment type="catalytic activity">
    <reaction evidence="1">
        <text>2 6,7-dimethyl-8-(1-D-ribityl)lumazine + H(+) = 5-amino-6-(D-ribitylamino)uracil + riboflavin</text>
        <dbReference type="Rhea" id="RHEA:20772"/>
        <dbReference type="ChEBI" id="CHEBI:15378"/>
        <dbReference type="ChEBI" id="CHEBI:15934"/>
        <dbReference type="ChEBI" id="CHEBI:57986"/>
        <dbReference type="ChEBI" id="CHEBI:58201"/>
        <dbReference type="EC" id="2.5.1.9"/>
    </reaction>
</comment>
<dbReference type="GO" id="GO:0004746">
    <property type="term" value="F:riboflavin synthase activity"/>
    <property type="evidence" value="ECO:0007669"/>
    <property type="project" value="UniProtKB-UniRule"/>
</dbReference>
<dbReference type="NCBIfam" id="TIGR00187">
    <property type="entry name" value="ribE"/>
    <property type="match status" value="1"/>
</dbReference>
<dbReference type="FunFam" id="2.40.30.20:FF:000004">
    <property type="entry name" value="Riboflavin synthase, alpha subunit"/>
    <property type="match status" value="1"/>
</dbReference>